<evidence type="ECO:0000256" key="1">
    <source>
        <dbReference type="SAM" id="MobiDB-lite"/>
    </source>
</evidence>
<sequence>MLVQSLLTLCVLPLTLAGFYSNSPVFELDASNFDSVVLSNQTSIIEFYAPWCGHCRNLQPEYVKVGRHLQDIAIVGAVNCDDSKNKPLCARYRIEGFPTLVVFRPPKVNLESKTHQNYAHATEIYNGPRKAKAMVEFVADRMKNYTKRFATLTKLEEWANKDTGRPKAVVLTRKDRLTTFLKSLAIDFLGKIDFGYLPLKSGKDDIFDKFEIEKDGNKSVLVVYDGDKWNKFEGDLSKDGISQYLAEFADVEEVTDRYAYLKSVIKGEKPKKKGTKGKSRKRNEKKADKKAKQGTR</sequence>
<feature type="compositionally biased region" description="Basic residues" evidence="1">
    <location>
        <begin position="269"/>
        <end position="284"/>
    </location>
</feature>
<evidence type="ECO:0000313" key="5">
    <source>
        <dbReference type="Proteomes" id="UP000189513"/>
    </source>
</evidence>
<evidence type="ECO:0000259" key="3">
    <source>
        <dbReference type="PROSITE" id="PS51352"/>
    </source>
</evidence>
<dbReference type="SUPFAM" id="SSF52833">
    <property type="entry name" value="Thioredoxin-like"/>
    <property type="match status" value="1"/>
</dbReference>
<dbReference type="PANTHER" id="PTHR45815">
    <property type="entry name" value="PROTEIN DISULFIDE-ISOMERASE A6"/>
    <property type="match status" value="1"/>
</dbReference>
<dbReference type="PANTHER" id="PTHR45815:SF3">
    <property type="entry name" value="PROTEIN DISULFIDE-ISOMERASE A6"/>
    <property type="match status" value="1"/>
</dbReference>
<dbReference type="InterPro" id="IPR017937">
    <property type="entry name" value="Thioredoxin_CS"/>
</dbReference>
<dbReference type="PROSITE" id="PS51352">
    <property type="entry name" value="THIOREDOXIN_2"/>
    <property type="match status" value="1"/>
</dbReference>
<dbReference type="VEuPathDB" id="FungiDB:BON22_3962"/>
<dbReference type="GO" id="GO:0016853">
    <property type="term" value="F:isomerase activity"/>
    <property type="evidence" value="ECO:0007669"/>
    <property type="project" value="UniProtKB-KW"/>
</dbReference>
<organism evidence="4 5">
    <name type="scientific">Cyberlindnera fabianii</name>
    <name type="common">Yeast</name>
    <name type="synonym">Hansenula fabianii</name>
    <dbReference type="NCBI Taxonomy" id="36022"/>
    <lineage>
        <taxon>Eukaryota</taxon>
        <taxon>Fungi</taxon>
        <taxon>Dikarya</taxon>
        <taxon>Ascomycota</taxon>
        <taxon>Saccharomycotina</taxon>
        <taxon>Saccharomycetes</taxon>
        <taxon>Phaffomycetales</taxon>
        <taxon>Phaffomycetaceae</taxon>
        <taxon>Cyberlindnera</taxon>
    </lineage>
</organism>
<gene>
    <name evidence="4" type="ORF">BON22_3962</name>
</gene>
<dbReference type="PRINTS" id="PR00421">
    <property type="entry name" value="THIOREDOXIN"/>
</dbReference>
<evidence type="ECO:0000256" key="2">
    <source>
        <dbReference type="SAM" id="SignalP"/>
    </source>
</evidence>
<dbReference type="PROSITE" id="PS00194">
    <property type="entry name" value="THIOREDOXIN_1"/>
    <property type="match status" value="1"/>
</dbReference>
<dbReference type="Gene3D" id="3.40.30.10">
    <property type="entry name" value="Glutaredoxin"/>
    <property type="match status" value="2"/>
</dbReference>
<accession>A0A1V2L431</accession>
<dbReference type="Pfam" id="PF00085">
    <property type="entry name" value="Thioredoxin"/>
    <property type="match status" value="1"/>
</dbReference>
<dbReference type="OMA" id="PWIEQSA"/>
<dbReference type="InterPro" id="IPR036249">
    <property type="entry name" value="Thioredoxin-like_sf"/>
</dbReference>
<name>A0A1V2L431_CYBFA</name>
<dbReference type="Proteomes" id="UP000189513">
    <property type="component" value="Unassembled WGS sequence"/>
</dbReference>
<feature type="domain" description="Thioredoxin" evidence="3">
    <location>
        <begin position="17"/>
        <end position="143"/>
    </location>
</feature>
<evidence type="ECO:0000313" key="4">
    <source>
        <dbReference type="EMBL" id="ONH66006.1"/>
    </source>
</evidence>
<dbReference type="STRING" id="36022.A0A1V2L431"/>
<dbReference type="InterPro" id="IPR013766">
    <property type="entry name" value="Thioredoxin_domain"/>
</dbReference>
<dbReference type="AlphaFoldDB" id="A0A1V2L431"/>
<feature type="chain" id="PRO_5012189075" evidence="2">
    <location>
        <begin position="18"/>
        <end position="296"/>
    </location>
</feature>
<dbReference type="GO" id="GO:0015035">
    <property type="term" value="F:protein-disulfide reductase activity"/>
    <property type="evidence" value="ECO:0007669"/>
    <property type="project" value="TreeGrafter"/>
</dbReference>
<keyword evidence="5" id="KW-1185">Reference proteome</keyword>
<dbReference type="GO" id="GO:0005788">
    <property type="term" value="C:endoplasmic reticulum lumen"/>
    <property type="evidence" value="ECO:0007669"/>
    <property type="project" value="TreeGrafter"/>
</dbReference>
<proteinExistence type="predicted"/>
<keyword evidence="2" id="KW-0732">Signal</keyword>
<reference evidence="5" key="1">
    <citation type="journal article" date="2017" name="Genome Announc.">
        <title>Genome sequences of Cyberlindnera fabianii 65, Pichia kudriavzevii 129, and Saccharomyces cerevisiae 131 isolated from fermented masau fruits in Zimbabwe.</title>
        <authorList>
            <person name="van Rijswijck I.M.H."/>
            <person name="Derks M.F.L."/>
            <person name="Abee T."/>
            <person name="de Ridder D."/>
            <person name="Smid E.J."/>
        </authorList>
    </citation>
    <scope>NUCLEOTIDE SEQUENCE [LARGE SCALE GENOMIC DNA]</scope>
    <source>
        <strain evidence="5">65</strain>
    </source>
</reference>
<keyword evidence="4" id="KW-0413">Isomerase</keyword>
<dbReference type="EMBL" id="MPUK01000008">
    <property type="protein sequence ID" value="ONH66006.1"/>
    <property type="molecule type" value="Genomic_DNA"/>
</dbReference>
<feature type="region of interest" description="Disordered" evidence="1">
    <location>
        <begin position="269"/>
        <end position="296"/>
    </location>
</feature>
<dbReference type="GO" id="GO:0034976">
    <property type="term" value="P:response to endoplasmic reticulum stress"/>
    <property type="evidence" value="ECO:0007669"/>
    <property type="project" value="TreeGrafter"/>
</dbReference>
<comment type="caution">
    <text evidence="4">The sequence shown here is derived from an EMBL/GenBank/DDBJ whole genome shotgun (WGS) entry which is preliminary data.</text>
</comment>
<protein>
    <submittedName>
        <fullName evidence="4">Protein disulfide-isomerase MPD1</fullName>
    </submittedName>
</protein>
<feature type="signal peptide" evidence="2">
    <location>
        <begin position="1"/>
        <end position="17"/>
    </location>
</feature>
<feature type="compositionally biased region" description="Basic and acidic residues" evidence="1">
    <location>
        <begin position="285"/>
        <end position="296"/>
    </location>
</feature>